<comment type="caution">
    <text evidence="2">The sequence shown here is derived from an EMBL/GenBank/DDBJ whole genome shotgun (WGS) entry which is preliminary data.</text>
</comment>
<keyword evidence="1" id="KW-0812">Transmembrane</keyword>
<name>A0A563EGP8_9PSEU</name>
<dbReference type="OrthoDB" id="3774128at2"/>
<accession>A0A563EGP8</accession>
<dbReference type="EMBL" id="VOBR01000042">
    <property type="protein sequence ID" value="TWP45297.1"/>
    <property type="molecule type" value="Genomic_DNA"/>
</dbReference>
<sequence length="288" mass="31903">MRTGEKTWKFWLPVALTVLGMIIALVQWVRTSQTAVDAQRAVDRAKDEQLASAPALLAQVTPFALDAGTWVFRDDLTPAQAAAIEGELVLDEHRHPDPVRPEFEALAQTSGGTRVNPTYKPNEPNLCVGSTHVKVTLTGNREQKVQLVDVRAKVLAKEKPPRGTLLFGPPQGGGTLDEVYLDLDTSSEPRAEVRGDDGLRPYLDVNFRYLEKGEPLVLDVLAIARDHQYDWELAVDVRYDGKSETVSVRPGGGSSGDPFRTLGWTDEARFGTVYDFDFFNRRFAPRVG</sequence>
<proteinExistence type="predicted"/>
<feature type="transmembrane region" description="Helical" evidence="1">
    <location>
        <begin position="12"/>
        <end position="29"/>
    </location>
</feature>
<gene>
    <name evidence="2" type="ORF">FKR81_39570</name>
</gene>
<dbReference type="Proteomes" id="UP000316639">
    <property type="component" value="Unassembled WGS sequence"/>
</dbReference>
<keyword evidence="1" id="KW-0472">Membrane</keyword>
<organism evidence="2 3">
    <name type="scientific">Lentzea tibetensis</name>
    <dbReference type="NCBI Taxonomy" id="2591470"/>
    <lineage>
        <taxon>Bacteria</taxon>
        <taxon>Bacillati</taxon>
        <taxon>Actinomycetota</taxon>
        <taxon>Actinomycetes</taxon>
        <taxon>Pseudonocardiales</taxon>
        <taxon>Pseudonocardiaceae</taxon>
        <taxon>Lentzea</taxon>
    </lineage>
</organism>
<evidence type="ECO:0000256" key="1">
    <source>
        <dbReference type="SAM" id="Phobius"/>
    </source>
</evidence>
<evidence type="ECO:0000313" key="2">
    <source>
        <dbReference type="EMBL" id="TWP45297.1"/>
    </source>
</evidence>
<keyword evidence="3" id="KW-1185">Reference proteome</keyword>
<protein>
    <submittedName>
        <fullName evidence="2">Uncharacterized protein</fullName>
    </submittedName>
</protein>
<dbReference type="AlphaFoldDB" id="A0A563EGP8"/>
<reference evidence="2 3" key="1">
    <citation type="submission" date="2019-07" db="EMBL/GenBank/DDBJ databases">
        <title>Lentzea xizangensis sp. nov., isolated from Qinghai-Tibetan Plateau Soils.</title>
        <authorList>
            <person name="Huang J."/>
        </authorList>
    </citation>
    <scope>NUCLEOTIDE SEQUENCE [LARGE SCALE GENOMIC DNA]</scope>
    <source>
        <strain evidence="2 3">FXJ1.1311</strain>
    </source>
</reference>
<evidence type="ECO:0000313" key="3">
    <source>
        <dbReference type="Proteomes" id="UP000316639"/>
    </source>
</evidence>
<keyword evidence="1" id="KW-1133">Transmembrane helix</keyword>
<dbReference type="RefSeq" id="WP_146360129.1">
    <property type="nucleotide sequence ID" value="NZ_VOBR01000042.1"/>
</dbReference>